<name>A0A0K3C6S7_RHOTO</name>
<dbReference type="Proteomes" id="UP000199069">
    <property type="component" value="Unassembled WGS sequence"/>
</dbReference>
<reference evidence="2 3" key="1">
    <citation type="submission" date="2015-07" db="EMBL/GenBank/DDBJ databases">
        <authorList>
            <person name="Cajimat M.N.B."/>
            <person name="Milazzo M.L."/>
            <person name="Fulhorst C.F."/>
        </authorList>
    </citation>
    <scope>NUCLEOTIDE SEQUENCE [LARGE SCALE GENOMIC DNA]</scope>
    <source>
        <strain evidence="2">Single colony</strain>
    </source>
</reference>
<dbReference type="InterPro" id="IPR004827">
    <property type="entry name" value="bZIP"/>
</dbReference>
<gene>
    <name evidence="2" type="primary">FGENESH: predicted gene_2.404</name>
    <name evidence="2" type="ORF">BN2166_0012350</name>
</gene>
<protein>
    <submittedName>
        <fullName evidence="2">FGENESH: predicted gene_2.404 protein</fullName>
    </submittedName>
</protein>
<dbReference type="GO" id="GO:0003700">
    <property type="term" value="F:DNA-binding transcription factor activity"/>
    <property type="evidence" value="ECO:0007669"/>
    <property type="project" value="InterPro"/>
</dbReference>
<dbReference type="AlphaFoldDB" id="A0A0K3C6S7"/>
<organism evidence="2 3">
    <name type="scientific">Rhodotorula toruloides</name>
    <name type="common">Yeast</name>
    <name type="synonym">Rhodosporidium toruloides</name>
    <dbReference type="NCBI Taxonomy" id="5286"/>
    <lineage>
        <taxon>Eukaryota</taxon>
        <taxon>Fungi</taxon>
        <taxon>Dikarya</taxon>
        <taxon>Basidiomycota</taxon>
        <taxon>Pucciniomycotina</taxon>
        <taxon>Microbotryomycetes</taxon>
        <taxon>Sporidiobolales</taxon>
        <taxon>Sporidiobolaceae</taxon>
        <taxon>Rhodotorula</taxon>
    </lineage>
</organism>
<sequence>MERNRIAAQVSRDRKKQHTDFLEARVAELEAQLAFQPPSTFLAPTPSSVNLPLAALPALPPSTDPLVAQLREENESLRTQLALEQLQSQSLQIRLSSLETNTRGRPFPAAEAVPSVVSSGVSSLGLDFTGFDQLAFPLDSSLPAPDAVGDSLVDPGPALDAGPVFDSNNLVAAWTDWSQSLGGLDEATLPAIDNEPAADFDLFDFLRQDATAGTAAEIAC</sequence>
<accession>A0A0K3C6S7</accession>
<feature type="domain" description="BZIP" evidence="1">
    <location>
        <begin position="1"/>
        <end position="32"/>
    </location>
</feature>
<dbReference type="Gene3D" id="1.20.5.170">
    <property type="match status" value="1"/>
</dbReference>
<dbReference type="SUPFAM" id="SSF57959">
    <property type="entry name" value="Leucine zipper domain"/>
    <property type="match status" value="1"/>
</dbReference>
<evidence type="ECO:0000313" key="2">
    <source>
        <dbReference type="EMBL" id="CTR05374.1"/>
    </source>
</evidence>
<proteinExistence type="predicted"/>
<evidence type="ECO:0000259" key="1">
    <source>
        <dbReference type="Pfam" id="PF00170"/>
    </source>
</evidence>
<dbReference type="EMBL" id="CWKI01000002">
    <property type="protein sequence ID" value="CTR05374.1"/>
    <property type="molecule type" value="Genomic_DNA"/>
</dbReference>
<dbReference type="InterPro" id="IPR046347">
    <property type="entry name" value="bZIP_sf"/>
</dbReference>
<dbReference type="STRING" id="5286.A0A0K3C6S7"/>
<dbReference type="CDD" id="cd14812">
    <property type="entry name" value="bZIP_u3"/>
    <property type="match status" value="1"/>
</dbReference>
<dbReference type="Pfam" id="PF00170">
    <property type="entry name" value="bZIP_1"/>
    <property type="match status" value="1"/>
</dbReference>
<keyword evidence="3" id="KW-1185">Reference proteome</keyword>
<evidence type="ECO:0000313" key="3">
    <source>
        <dbReference type="Proteomes" id="UP000199069"/>
    </source>
</evidence>